<keyword evidence="1" id="KW-1133">Transmembrane helix</keyword>
<dbReference type="RefSeq" id="WP_166828451.1">
    <property type="nucleotide sequence ID" value="NZ_JAAOLX010000008.1"/>
</dbReference>
<evidence type="ECO:0000256" key="1">
    <source>
        <dbReference type="SAM" id="Phobius"/>
    </source>
</evidence>
<organism evidence="2 3">
    <name type="scientific">Iodobacter violaceini</name>
    <dbReference type="NCBI Taxonomy" id="3044271"/>
    <lineage>
        <taxon>Bacteria</taxon>
        <taxon>Pseudomonadati</taxon>
        <taxon>Pseudomonadota</taxon>
        <taxon>Betaproteobacteria</taxon>
        <taxon>Neisseriales</taxon>
        <taxon>Chitinibacteraceae</taxon>
        <taxon>Iodobacter</taxon>
    </lineage>
</organism>
<reference evidence="2 3" key="1">
    <citation type="submission" date="2020-03" db="EMBL/GenBank/DDBJ databases">
        <title>Draft genome sequence of environmentally isolated violet-colored cultures.</title>
        <authorList>
            <person name="Wilson H.S."/>
        </authorList>
    </citation>
    <scope>NUCLEOTIDE SEQUENCE [LARGE SCALE GENOMIC DNA]</scope>
    <source>
        <strain evidence="2 3">HSC-16F04</strain>
    </source>
</reference>
<name>A0ABX0KV70_9NEIS</name>
<feature type="transmembrane region" description="Helical" evidence="1">
    <location>
        <begin position="20"/>
        <end position="39"/>
    </location>
</feature>
<keyword evidence="3" id="KW-1185">Reference proteome</keyword>
<dbReference type="Proteomes" id="UP000712570">
    <property type="component" value="Unassembled WGS sequence"/>
</dbReference>
<evidence type="ECO:0000313" key="3">
    <source>
        <dbReference type="Proteomes" id="UP000712570"/>
    </source>
</evidence>
<dbReference type="InterPro" id="IPR025495">
    <property type="entry name" value="DUF4386"/>
</dbReference>
<evidence type="ECO:0000313" key="2">
    <source>
        <dbReference type="EMBL" id="NHQ87699.1"/>
    </source>
</evidence>
<feature type="transmembrane region" description="Helical" evidence="1">
    <location>
        <begin position="181"/>
        <end position="202"/>
    </location>
</feature>
<proteinExistence type="predicted"/>
<accession>A0ABX0KV70</accession>
<feature type="transmembrane region" description="Helical" evidence="1">
    <location>
        <begin position="208"/>
        <end position="230"/>
    </location>
</feature>
<dbReference type="EMBL" id="JAAOLX010000008">
    <property type="protein sequence ID" value="NHQ87699.1"/>
    <property type="molecule type" value="Genomic_DNA"/>
</dbReference>
<keyword evidence="1" id="KW-0472">Membrane</keyword>
<feature type="transmembrane region" description="Helical" evidence="1">
    <location>
        <begin position="100"/>
        <end position="124"/>
    </location>
</feature>
<keyword evidence="1" id="KW-0812">Transmembrane</keyword>
<feature type="transmembrane region" description="Helical" evidence="1">
    <location>
        <begin position="144"/>
        <end position="172"/>
    </location>
</feature>
<comment type="caution">
    <text evidence="2">The sequence shown here is derived from an EMBL/GenBank/DDBJ whole genome shotgun (WGS) entry which is preliminary data.</text>
</comment>
<gene>
    <name evidence="2" type="ORF">HA050_16400</name>
</gene>
<dbReference type="Pfam" id="PF14329">
    <property type="entry name" value="DUF4386"/>
    <property type="match status" value="1"/>
</dbReference>
<sequence>MHSTSSRAMSVGQRVRLARIAGAMYLATIAFALFGEAYVRSSLLDGSSAARSAANLIASNSLYRIGLATDLLTFVGVAVLVWALFLLLREIDSHLAVLALIFRTIELGVHFSAIAFGMVGMSLLGGGEYTGGLTQSQLHSMVGMVLHGQMAGLGIGFIPLGLGSAVFAFLLFRSGYVPKILAAWGILASVLLASYSFGVVLSPNTSDYFVAGMLPMFIYEVSLGFWLLFYRGAARLQSTA</sequence>
<protein>
    <submittedName>
        <fullName evidence="2">DUF4386 domain-containing protein</fullName>
    </submittedName>
</protein>
<feature type="transmembrane region" description="Helical" evidence="1">
    <location>
        <begin position="65"/>
        <end position="88"/>
    </location>
</feature>